<dbReference type="Gene3D" id="3.80.30.20">
    <property type="entry name" value="tm_1862 like domain"/>
    <property type="match status" value="1"/>
</dbReference>
<dbReference type="PROSITE" id="PS01278">
    <property type="entry name" value="MTTASE_RADICAL"/>
    <property type="match status" value="1"/>
</dbReference>
<comment type="function">
    <text evidence="1 10">Catalyzes the methylthiolation of N6-(dimethylallyl)adenosine (i(6)A), leading to the formation of 2-methylthio-N6-(dimethylallyl)adenosine (ms(2)i(6)A) at position 37 in tRNAs that read codons beginning with uridine.</text>
</comment>
<keyword evidence="3 10" id="KW-0808">Transferase</keyword>
<keyword evidence="7 10" id="KW-0408">Iron</keyword>
<dbReference type="Proteomes" id="UP000829069">
    <property type="component" value="Chromosome"/>
</dbReference>
<evidence type="ECO:0000256" key="2">
    <source>
        <dbReference type="ARBA" id="ARBA00022485"/>
    </source>
</evidence>
<feature type="domain" description="TRAM" evidence="12">
    <location>
        <begin position="361"/>
        <end position="431"/>
    </location>
</feature>
<dbReference type="InterPro" id="IPR038135">
    <property type="entry name" value="Methylthiotransferase_N_sf"/>
</dbReference>
<dbReference type="Gene3D" id="3.40.50.12160">
    <property type="entry name" value="Methylthiotransferase, N-terminal domain"/>
    <property type="match status" value="1"/>
</dbReference>
<gene>
    <name evidence="10 15" type="primary">miaB</name>
    <name evidence="15" type="ORF">MNQ99_12490</name>
</gene>
<feature type="compositionally biased region" description="Basic and acidic residues" evidence="11">
    <location>
        <begin position="441"/>
        <end position="450"/>
    </location>
</feature>
<comment type="cofactor">
    <cofactor evidence="10">
        <name>[4Fe-4S] cluster</name>
        <dbReference type="ChEBI" id="CHEBI:49883"/>
    </cofactor>
    <text evidence="10">Binds 2 [4Fe-4S] clusters. One cluster is coordinated with 3 cysteines and an exchangeable S-adenosyl-L-methionine.</text>
</comment>
<dbReference type="GO" id="GO:0035597">
    <property type="term" value="F:tRNA-2-methylthio-N(6)-dimethylallyladenosine(37) synthase activity"/>
    <property type="evidence" value="ECO:0007669"/>
    <property type="project" value="UniProtKB-EC"/>
</dbReference>
<dbReference type="PROSITE" id="PS51449">
    <property type="entry name" value="MTTASE_N"/>
    <property type="match status" value="1"/>
</dbReference>
<dbReference type="PROSITE" id="PS50926">
    <property type="entry name" value="TRAM"/>
    <property type="match status" value="1"/>
</dbReference>
<dbReference type="PANTHER" id="PTHR43020:SF2">
    <property type="entry name" value="MITOCHONDRIAL TRNA METHYLTHIOTRANSFERASE CDK5RAP1"/>
    <property type="match status" value="1"/>
</dbReference>
<organism evidence="15 16">
    <name type="scientific">Arthrobacter sulfonylureivorans</name>
    <dbReference type="NCBI Taxonomy" id="2486855"/>
    <lineage>
        <taxon>Bacteria</taxon>
        <taxon>Bacillati</taxon>
        <taxon>Actinomycetota</taxon>
        <taxon>Actinomycetes</taxon>
        <taxon>Micrococcales</taxon>
        <taxon>Micrococcaceae</taxon>
        <taxon>Arthrobacter</taxon>
    </lineage>
</organism>
<keyword evidence="6 10" id="KW-0479">Metal-binding</keyword>
<dbReference type="PANTHER" id="PTHR43020">
    <property type="entry name" value="CDK5 REGULATORY SUBUNIT-ASSOCIATED PROTEIN 1"/>
    <property type="match status" value="1"/>
</dbReference>
<dbReference type="InterPro" id="IPR007197">
    <property type="entry name" value="rSAM"/>
</dbReference>
<dbReference type="InterPro" id="IPR058240">
    <property type="entry name" value="rSAM_sf"/>
</dbReference>
<evidence type="ECO:0000313" key="15">
    <source>
        <dbReference type="EMBL" id="UNK47646.1"/>
    </source>
</evidence>
<dbReference type="Pfam" id="PF04055">
    <property type="entry name" value="Radical_SAM"/>
    <property type="match status" value="1"/>
</dbReference>
<keyword evidence="10" id="KW-0963">Cytoplasm</keyword>
<evidence type="ECO:0000256" key="10">
    <source>
        <dbReference type="HAMAP-Rule" id="MF_01864"/>
    </source>
</evidence>
<dbReference type="CDD" id="cd01335">
    <property type="entry name" value="Radical_SAM"/>
    <property type="match status" value="1"/>
</dbReference>
<evidence type="ECO:0000256" key="6">
    <source>
        <dbReference type="ARBA" id="ARBA00022723"/>
    </source>
</evidence>
<evidence type="ECO:0000256" key="4">
    <source>
        <dbReference type="ARBA" id="ARBA00022691"/>
    </source>
</evidence>
<evidence type="ECO:0000256" key="7">
    <source>
        <dbReference type="ARBA" id="ARBA00023004"/>
    </source>
</evidence>
<proteinExistence type="inferred from homology"/>
<evidence type="ECO:0000313" key="16">
    <source>
        <dbReference type="Proteomes" id="UP000829069"/>
    </source>
</evidence>
<keyword evidence="8 10" id="KW-0411">Iron-sulfur</keyword>
<dbReference type="InterPro" id="IPR013848">
    <property type="entry name" value="Methylthiotransferase_N"/>
</dbReference>
<comment type="caution">
    <text evidence="10">Lacks conserved residue(s) required for the propagation of feature annotation.</text>
</comment>
<evidence type="ECO:0000256" key="1">
    <source>
        <dbReference type="ARBA" id="ARBA00003234"/>
    </source>
</evidence>
<keyword evidence="5 10" id="KW-0819">tRNA processing</keyword>
<accession>A0ABY3WCA0</accession>
<dbReference type="InterPro" id="IPR020612">
    <property type="entry name" value="Methylthiotransferase_CS"/>
</dbReference>
<evidence type="ECO:0000256" key="5">
    <source>
        <dbReference type="ARBA" id="ARBA00022694"/>
    </source>
</evidence>
<dbReference type="HAMAP" id="MF_01864">
    <property type="entry name" value="tRNA_metthiotr_MiaB"/>
    <property type="match status" value="1"/>
</dbReference>
<evidence type="ECO:0000256" key="8">
    <source>
        <dbReference type="ARBA" id="ARBA00023014"/>
    </source>
</evidence>
<name>A0ABY3WCA0_9MICC</name>
<evidence type="ECO:0000256" key="11">
    <source>
        <dbReference type="SAM" id="MobiDB-lite"/>
    </source>
</evidence>
<protein>
    <recommendedName>
        <fullName evidence="9 10">tRNA-2-methylthio-N(6)-dimethylallyladenosine synthase</fullName>
        <ecNumber evidence="9 10">2.8.4.3</ecNumber>
    </recommendedName>
    <alternativeName>
        <fullName evidence="10">(Dimethylallyl)adenosine tRNA methylthiotransferase MiaB</fullName>
    </alternativeName>
    <alternativeName>
        <fullName evidence="10">tRNA-i(6)A37 methylthiotransferase</fullName>
    </alternativeName>
</protein>
<evidence type="ECO:0000259" key="14">
    <source>
        <dbReference type="PROSITE" id="PS51918"/>
    </source>
</evidence>
<keyword evidence="4 10" id="KW-0949">S-adenosyl-L-methionine</keyword>
<dbReference type="InterPro" id="IPR006463">
    <property type="entry name" value="MiaB_methiolase"/>
</dbReference>
<dbReference type="InterPro" id="IPR006638">
    <property type="entry name" value="Elp3/MiaA/NifB-like_rSAM"/>
</dbReference>
<feature type="region of interest" description="Disordered" evidence="11">
    <location>
        <begin position="440"/>
        <end position="479"/>
    </location>
</feature>
<dbReference type="InterPro" id="IPR005839">
    <property type="entry name" value="Methylthiotransferase"/>
</dbReference>
<feature type="binding site" evidence="10">
    <location>
        <position position="146"/>
    </location>
    <ligand>
        <name>[4Fe-4S] cluster</name>
        <dbReference type="ChEBI" id="CHEBI:49883"/>
        <label>2</label>
        <note>4Fe-4S-S-AdoMet</note>
    </ligand>
</feature>
<evidence type="ECO:0000256" key="9">
    <source>
        <dbReference type="ARBA" id="ARBA00033765"/>
    </source>
</evidence>
<evidence type="ECO:0000256" key="3">
    <source>
        <dbReference type="ARBA" id="ARBA00022679"/>
    </source>
</evidence>
<feature type="domain" description="MTTase N-terminal" evidence="13">
    <location>
        <begin position="1"/>
        <end position="105"/>
    </location>
</feature>
<dbReference type="InterPro" id="IPR023404">
    <property type="entry name" value="rSAM_horseshoe"/>
</dbReference>
<keyword evidence="16" id="KW-1185">Reference proteome</keyword>
<evidence type="ECO:0000259" key="12">
    <source>
        <dbReference type="PROSITE" id="PS50926"/>
    </source>
</evidence>
<comment type="catalytic activity">
    <reaction evidence="10">
        <text>N(6)-dimethylallyladenosine(37) in tRNA + (sulfur carrier)-SH + AH2 + 2 S-adenosyl-L-methionine = 2-methylsulfanyl-N(6)-dimethylallyladenosine(37) in tRNA + (sulfur carrier)-H + 5'-deoxyadenosine + L-methionine + A + S-adenosyl-L-homocysteine + 2 H(+)</text>
        <dbReference type="Rhea" id="RHEA:37067"/>
        <dbReference type="Rhea" id="RHEA-COMP:10375"/>
        <dbReference type="Rhea" id="RHEA-COMP:10376"/>
        <dbReference type="Rhea" id="RHEA-COMP:14737"/>
        <dbReference type="Rhea" id="RHEA-COMP:14739"/>
        <dbReference type="ChEBI" id="CHEBI:13193"/>
        <dbReference type="ChEBI" id="CHEBI:15378"/>
        <dbReference type="ChEBI" id="CHEBI:17319"/>
        <dbReference type="ChEBI" id="CHEBI:17499"/>
        <dbReference type="ChEBI" id="CHEBI:29917"/>
        <dbReference type="ChEBI" id="CHEBI:57844"/>
        <dbReference type="ChEBI" id="CHEBI:57856"/>
        <dbReference type="ChEBI" id="CHEBI:59789"/>
        <dbReference type="ChEBI" id="CHEBI:64428"/>
        <dbReference type="ChEBI" id="CHEBI:74415"/>
        <dbReference type="ChEBI" id="CHEBI:74417"/>
        <dbReference type="EC" id="2.8.4.3"/>
    </reaction>
</comment>
<dbReference type="SUPFAM" id="SSF102114">
    <property type="entry name" value="Radical SAM enzymes"/>
    <property type="match status" value="1"/>
</dbReference>
<dbReference type="SFLD" id="SFLDS00029">
    <property type="entry name" value="Radical_SAM"/>
    <property type="match status" value="1"/>
</dbReference>
<dbReference type="SFLD" id="SFLDG01061">
    <property type="entry name" value="methylthiotransferase"/>
    <property type="match status" value="1"/>
</dbReference>
<comment type="similarity">
    <text evidence="10">Belongs to the methylthiotransferase family. MiaB subfamily.</text>
</comment>
<dbReference type="EC" id="2.8.4.3" evidence="9 10"/>
<dbReference type="NCBIfam" id="TIGR00089">
    <property type="entry name" value="MiaB/RimO family radical SAM methylthiotransferase"/>
    <property type="match status" value="1"/>
</dbReference>
<dbReference type="EMBL" id="CP093326">
    <property type="protein sequence ID" value="UNK47646.1"/>
    <property type="molecule type" value="Genomic_DNA"/>
</dbReference>
<dbReference type="Pfam" id="PF00919">
    <property type="entry name" value="UPF0004"/>
    <property type="match status" value="1"/>
</dbReference>
<reference evidence="15 16" key="1">
    <citation type="submission" date="2022-03" db="EMBL/GenBank/DDBJ databases">
        <title>Isotopic signatures of nitrous oxide derived from detoxification processes.</title>
        <authorList>
            <person name="Behrendt U."/>
            <person name="Buchen C."/>
            <person name="Well R."/>
            <person name="Ulrich A."/>
            <person name="Rohe L."/>
            <person name="Kolb S."/>
            <person name="Schloter M."/>
            <person name="Horn M.A."/>
            <person name="Augustin J."/>
        </authorList>
    </citation>
    <scope>NUCLEOTIDE SEQUENCE [LARGE SCALE GENOMIC DNA]</scope>
    <source>
        <strain evidence="15 16">S4-C24</strain>
    </source>
</reference>
<feature type="binding site" evidence="10">
    <location>
        <position position="142"/>
    </location>
    <ligand>
        <name>[4Fe-4S] cluster</name>
        <dbReference type="ChEBI" id="CHEBI:49883"/>
        <label>2</label>
        <note>4Fe-4S-S-AdoMet</note>
    </ligand>
</feature>
<feature type="domain" description="Radical SAM core" evidence="14">
    <location>
        <begin position="128"/>
        <end position="358"/>
    </location>
</feature>
<dbReference type="NCBIfam" id="TIGR01574">
    <property type="entry name" value="miaB-methiolase"/>
    <property type="match status" value="1"/>
</dbReference>
<dbReference type="InterPro" id="IPR002792">
    <property type="entry name" value="TRAM_dom"/>
</dbReference>
<dbReference type="PROSITE" id="PS51918">
    <property type="entry name" value="RADICAL_SAM"/>
    <property type="match status" value="1"/>
</dbReference>
<comment type="subcellular location">
    <subcellularLocation>
        <location evidence="10">Cytoplasm</location>
    </subcellularLocation>
</comment>
<feature type="binding site" evidence="10">
    <location>
        <position position="149"/>
    </location>
    <ligand>
        <name>[4Fe-4S] cluster</name>
        <dbReference type="ChEBI" id="CHEBI:49883"/>
        <label>2</label>
        <note>4Fe-4S-S-AdoMet</note>
    </ligand>
</feature>
<dbReference type="SMART" id="SM00729">
    <property type="entry name" value="Elp3"/>
    <property type="match status" value="1"/>
</dbReference>
<dbReference type="SFLD" id="SFLDG01082">
    <property type="entry name" value="B12-binding_domain_containing"/>
    <property type="match status" value="1"/>
</dbReference>
<sequence>MNVHDSERLAGLLEAAGMVEAQAGQADVVVFNTCAVRENADNKLYGNLGQLAPVKERHPGMQIAVGGCLAQKDRETILKKAPWVDVVFGTHNVGSLPALLERARHNNEAQLEILESLDVFPSTLPTKRDAVYSGWVSISVGCNNTCTFCIVPSLRGKERDRRPGEILAEVQALVDDGAIEVTLLGQNVNSYGVEFGDRGAFAKLLRACGSIEGLERVRFTSPHPAAFTDDVIDAMAETPNAMPQLHMPLQSGSDKVLKDMRRSYRSKKFLGILDKVRERIPHAAISTDIIVGFPGETEEDFQATLAVVEQARFASAFTFQYSKRPGTPAAELPDQLSKSVVQERYERLTALQDRIAAEENAKQLGSMVEVMVTAQQGRKAGETHRLSGRARDQRLVHFSVPDGAPAPRPGDLVTVTVTEAAAFHLIADPASASDYQLRRSRAGDAWDRSQADSCGVPATPGSKPAQVSLGMPALPVRPA</sequence>
<keyword evidence="2 10" id="KW-0004">4Fe-4S</keyword>
<evidence type="ECO:0000259" key="13">
    <source>
        <dbReference type="PROSITE" id="PS51449"/>
    </source>
</evidence>
<comment type="subunit">
    <text evidence="10">Monomer.</text>
</comment>